<accession>A0ABD1PKQ1</accession>
<evidence type="ECO:0000313" key="2">
    <source>
        <dbReference type="Proteomes" id="UP001604277"/>
    </source>
</evidence>
<dbReference type="Proteomes" id="UP001604277">
    <property type="component" value="Unassembled WGS sequence"/>
</dbReference>
<organism evidence="1 2">
    <name type="scientific">Forsythia ovata</name>
    <dbReference type="NCBI Taxonomy" id="205694"/>
    <lineage>
        <taxon>Eukaryota</taxon>
        <taxon>Viridiplantae</taxon>
        <taxon>Streptophyta</taxon>
        <taxon>Embryophyta</taxon>
        <taxon>Tracheophyta</taxon>
        <taxon>Spermatophyta</taxon>
        <taxon>Magnoliopsida</taxon>
        <taxon>eudicotyledons</taxon>
        <taxon>Gunneridae</taxon>
        <taxon>Pentapetalae</taxon>
        <taxon>asterids</taxon>
        <taxon>lamiids</taxon>
        <taxon>Lamiales</taxon>
        <taxon>Oleaceae</taxon>
        <taxon>Forsythieae</taxon>
        <taxon>Forsythia</taxon>
    </lineage>
</organism>
<gene>
    <name evidence="1" type="ORF">Fot_52198</name>
</gene>
<comment type="caution">
    <text evidence="1">The sequence shown here is derived from an EMBL/GenBank/DDBJ whole genome shotgun (WGS) entry which is preliminary data.</text>
</comment>
<evidence type="ECO:0000313" key="1">
    <source>
        <dbReference type="EMBL" id="KAL2464242.1"/>
    </source>
</evidence>
<proteinExistence type="predicted"/>
<protein>
    <submittedName>
        <fullName evidence="1">Uncharacterized protein</fullName>
    </submittedName>
</protein>
<dbReference type="EMBL" id="JBFOLJ010000018">
    <property type="protein sequence ID" value="KAL2464242.1"/>
    <property type="molecule type" value="Genomic_DNA"/>
</dbReference>
<keyword evidence="2" id="KW-1185">Reference proteome</keyword>
<dbReference type="AlphaFoldDB" id="A0ABD1PKQ1"/>
<sequence length="155" mass="17501">MGTKHNFPRTGILNVDIRNGDSEQKLLTLDTYQLTYPTVLNERRNFCIVRYAAPDCTELVNLALLLLHPNESRGGDVKVVVEQTSENDEGSDSISSLENIDELSVLETQAFAEILNDEALSKEEDIDDLEMTRNEMKYVDEEVFGVEEVFGWGVN</sequence>
<name>A0ABD1PKQ1_9LAMI</name>
<reference evidence="2" key="1">
    <citation type="submission" date="2024-07" db="EMBL/GenBank/DDBJ databases">
        <title>Two chromosome-level genome assemblies of Korean endemic species Abeliophyllum distichum and Forsythia ovata (Oleaceae).</title>
        <authorList>
            <person name="Jang H."/>
        </authorList>
    </citation>
    <scope>NUCLEOTIDE SEQUENCE [LARGE SCALE GENOMIC DNA]</scope>
</reference>